<name>A0A0K8SHB6_LYGHE</name>
<organism evidence="1">
    <name type="scientific">Lygus hesperus</name>
    <name type="common">Western plant bug</name>
    <dbReference type="NCBI Taxonomy" id="30085"/>
    <lineage>
        <taxon>Eukaryota</taxon>
        <taxon>Metazoa</taxon>
        <taxon>Ecdysozoa</taxon>
        <taxon>Arthropoda</taxon>
        <taxon>Hexapoda</taxon>
        <taxon>Insecta</taxon>
        <taxon>Pterygota</taxon>
        <taxon>Neoptera</taxon>
        <taxon>Paraneoptera</taxon>
        <taxon>Hemiptera</taxon>
        <taxon>Heteroptera</taxon>
        <taxon>Panheteroptera</taxon>
        <taxon>Cimicomorpha</taxon>
        <taxon>Miridae</taxon>
        <taxon>Mirini</taxon>
        <taxon>Lygus</taxon>
    </lineage>
</organism>
<evidence type="ECO:0000313" key="1">
    <source>
        <dbReference type="EMBL" id="JAG52681.1"/>
    </source>
</evidence>
<protein>
    <submittedName>
        <fullName evidence="1">Uncharacterized protein</fullName>
    </submittedName>
</protein>
<sequence length="169" mass="19189">GDEQEFESSSHQSSLKMDATLGSWTDSELEEVVDSGTYSSQGKLNSAVETLMLNKPEIIRQLTHKYIMEKCGELFIDQRTAQSSFDSVDGSDDLTKLKTSAERELCEHRRELMTLYDECSLGAHGESEVDAGRRKQGLYEARLRSEQLMEIRDLKSRIKDKMASVEELE</sequence>
<dbReference type="EMBL" id="GBRD01013145">
    <property type="protein sequence ID" value="JAG52681.1"/>
    <property type="molecule type" value="Transcribed_RNA"/>
</dbReference>
<feature type="non-terminal residue" evidence="1">
    <location>
        <position position="1"/>
    </location>
</feature>
<dbReference type="AlphaFoldDB" id="A0A0K8SHB6"/>
<accession>A0A0K8SHB6</accession>
<feature type="non-terminal residue" evidence="1">
    <location>
        <position position="169"/>
    </location>
</feature>
<reference evidence="1" key="1">
    <citation type="submission" date="2014-09" db="EMBL/GenBank/DDBJ databases">
        <authorList>
            <person name="Magalhaes I.L.F."/>
            <person name="Oliveira U."/>
            <person name="Santos F.R."/>
            <person name="Vidigal T.H.D.A."/>
            <person name="Brescovit A.D."/>
            <person name="Santos A.J."/>
        </authorList>
    </citation>
    <scope>NUCLEOTIDE SEQUENCE</scope>
</reference>
<proteinExistence type="predicted"/>